<dbReference type="PANTHER" id="PTHR30636">
    <property type="entry name" value="UPF0701 PROTEIN YICC"/>
    <property type="match status" value="1"/>
</dbReference>
<evidence type="ECO:0000256" key="3">
    <source>
        <dbReference type="ARBA" id="ARBA00022759"/>
    </source>
</evidence>
<reference evidence="8 9" key="1">
    <citation type="submission" date="2014-12" db="EMBL/GenBank/DDBJ databases">
        <title>Mercury Reductase activity and rhizosphere competence traits in the genome of root associated Photobacterium halotolerans MELD1.</title>
        <authorList>
            <person name="Mathew D.C."/>
            <person name="Huang C.-C."/>
        </authorList>
    </citation>
    <scope>NUCLEOTIDE SEQUENCE [LARGE SCALE GENOMIC DNA]</scope>
    <source>
        <strain evidence="8 9">MELD1</strain>
    </source>
</reference>
<dbReference type="STRING" id="265726.KY46_09445"/>
<name>A0A0F5VD74_9GAMM</name>
<dbReference type="Pfam" id="PF03755">
    <property type="entry name" value="YicC-like_N"/>
    <property type="match status" value="1"/>
</dbReference>
<evidence type="ECO:0000313" key="9">
    <source>
        <dbReference type="Proteomes" id="UP000033633"/>
    </source>
</evidence>
<dbReference type="PANTHER" id="PTHR30636:SF3">
    <property type="entry name" value="UPF0701 PROTEIN YICC"/>
    <property type="match status" value="1"/>
</dbReference>
<keyword evidence="3" id="KW-0255">Endonuclease</keyword>
<evidence type="ECO:0000256" key="1">
    <source>
        <dbReference type="ARBA" id="ARBA00001968"/>
    </source>
</evidence>
<dbReference type="Pfam" id="PF08340">
    <property type="entry name" value="YicC-like_C"/>
    <property type="match status" value="1"/>
</dbReference>
<evidence type="ECO:0000256" key="2">
    <source>
        <dbReference type="ARBA" id="ARBA00022722"/>
    </source>
</evidence>
<evidence type="ECO:0000259" key="6">
    <source>
        <dbReference type="Pfam" id="PF03755"/>
    </source>
</evidence>
<keyword evidence="2" id="KW-0540">Nuclease</keyword>
<dbReference type="PATRIC" id="fig|265726.11.peg.4043"/>
<dbReference type="OrthoDB" id="9771229at2"/>
<dbReference type="AlphaFoldDB" id="A0A0F5VD74"/>
<protein>
    <recommendedName>
        <fullName evidence="10">YicC family protein</fullName>
    </recommendedName>
</protein>
<evidence type="ECO:0000259" key="7">
    <source>
        <dbReference type="Pfam" id="PF08340"/>
    </source>
</evidence>
<comment type="caution">
    <text evidence="8">The sequence shown here is derived from an EMBL/GenBank/DDBJ whole genome shotgun (WGS) entry which is preliminary data.</text>
</comment>
<gene>
    <name evidence="8" type="ORF">KY46_09445</name>
</gene>
<dbReference type="EMBL" id="JWYV01000006">
    <property type="protein sequence ID" value="KKD00106.1"/>
    <property type="molecule type" value="Genomic_DNA"/>
</dbReference>
<feature type="domain" description="Endoribonuclease YicC-like N-terminal" evidence="6">
    <location>
        <begin position="2"/>
        <end position="153"/>
    </location>
</feature>
<dbReference type="RefSeq" id="WP_046220398.1">
    <property type="nucleotide sequence ID" value="NZ_JWYV01000006.1"/>
</dbReference>
<dbReference type="InterPro" id="IPR013551">
    <property type="entry name" value="YicC-like_C"/>
</dbReference>
<dbReference type="NCBIfam" id="TIGR00255">
    <property type="entry name" value="YicC/YloC family endoribonuclease"/>
    <property type="match status" value="1"/>
</dbReference>
<dbReference type="GO" id="GO:0016787">
    <property type="term" value="F:hydrolase activity"/>
    <property type="evidence" value="ECO:0007669"/>
    <property type="project" value="UniProtKB-KW"/>
</dbReference>
<dbReference type="InterPro" id="IPR013527">
    <property type="entry name" value="YicC-like_N"/>
</dbReference>
<evidence type="ECO:0008006" key="10">
    <source>
        <dbReference type="Google" id="ProtNLM"/>
    </source>
</evidence>
<evidence type="ECO:0000313" key="8">
    <source>
        <dbReference type="EMBL" id="KKD00106.1"/>
    </source>
</evidence>
<comment type="similarity">
    <text evidence="5">Belongs to the YicC/YloC family.</text>
</comment>
<dbReference type="Proteomes" id="UP000033633">
    <property type="component" value="Unassembled WGS sequence"/>
</dbReference>
<dbReference type="GO" id="GO:0004521">
    <property type="term" value="F:RNA endonuclease activity"/>
    <property type="evidence" value="ECO:0007669"/>
    <property type="project" value="InterPro"/>
</dbReference>
<sequence>MIHSMTAYARREVKGDWGSAVWEIRSVNQRYLETYLRLPEQFRSLEPVLRERFRQRLARGKVECSLRFEANPASSSELRINEQLAKQVIKAASWVKEAAGEGNIGPFQVLNWPGVMETPEQDMDTINQELLTAFDGAVDDFLAARASEGANMKDLIDQRLAAISEEAGKVRALMPEVMQWQRDRILNRLEEAKVELDANRIEQELILLAQKSDVAEELDRLDSHVKETHKILKKGGACGRRLDFMMQEFNRESNTLASKSINTEITAAAVELKVLIEQMREQIQNIE</sequence>
<keyword evidence="4" id="KW-0378">Hydrolase</keyword>
<evidence type="ECO:0000256" key="5">
    <source>
        <dbReference type="ARBA" id="ARBA00035648"/>
    </source>
</evidence>
<comment type="cofactor">
    <cofactor evidence="1">
        <name>a divalent metal cation</name>
        <dbReference type="ChEBI" id="CHEBI:60240"/>
    </cofactor>
</comment>
<keyword evidence="9" id="KW-1185">Reference proteome</keyword>
<accession>A0A0F5VD74</accession>
<evidence type="ECO:0000256" key="4">
    <source>
        <dbReference type="ARBA" id="ARBA00022801"/>
    </source>
</evidence>
<feature type="domain" description="Endoribonuclease YicC-like C-terminal" evidence="7">
    <location>
        <begin position="171"/>
        <end position="287"/>
    </location>
</feature>
<organism evidence="8 9">
    <name type="scientific">Photobacterium halotolerans</name>
    <dbReference type="NCBI Taxonomy" id="265726"/>
    <lineage>
        <taxon>Bacteria</taxon>
        <taxon>Pseudomonadati</taxon>
        <taxon>Pseudomonadota</taxon>
        <taxon>Gammaproteobacteria</taxon>
        <taxon>Vibrionales</taxon>
        <taxon>Vibrionaceae</taxon>
        <taxon>Photobacterium</taxon>
    </lineage>
</organism>
<proteinExistence type="inferred from homology"/>
<dbReference type="InterPro" id="IPR005229">
    <property type="entry name" value="YicC/YloC-like"/>
</dbReference>